<keyword evidence="1" id="KW-0472">Membrane</keyword>
<dbReference type="RefSeq" id="WP_246399167.1">
    <property type="nucleotide sequence ID" value="NZ_BLXX01000001.1"/>
</dbReference>
<accession>A0A6V8MDY8</accession>
<keyword evidence="1" id="KW-0812">Transmembrane</keyword>
<reference evidence="3" key="1">
    <citation type="submission" date="2020-06" db="EMBL/GenBank/DDBJ databases">
        <title>Draft genomic sequence of Geomonas sp. Red330.</title>
        <authorList>
            <person name="Itoh H."/>
            <person name="Zhenxing X."/>
            <person name="Ushijima N."/>
            <person name="Masuda Y."/>
            <person name="Shiratori Y."/>
            <person name="Senoo K."/>
        </authorList>
    </citation>
    <scope>NUCLEOTIDE SEQUENCE [LARGE SCALE GENOMIC DNA]</scope>
    <source>
        <strain evidence="3">Red330</strain>
    </source>
</reference>
<gene>
    <name evidence="2" type="ORF">GMST_05310</name>
</gene>
<dbReference type="Proteomes" id="UP000556026">
    <property type="component" value="Unassembled WGS sequence"/>
</dbReference>
<sequence>MTNMNKKIHDMAVFIEFLAGSGLAIFFHMVLHNEMAAYLTFGIGILLSLVTYLVREDIGKTKAELFTQYQQVHAIPFALAQISDPECQAKAQELVAGTLKNIALLQQGFIPLDEMDFYLEGARLADQALHRIKAVDPLSPGWLSRGSLINFYQANLRAVTRGIEITRIFITSREDLGDPEVQKVLLAQYRDNIDVRLAFRDELPSTIDIGGSEVNSSFDFAIYDERAVTAVFVQTGKYHGRKTGQAGEVAKYLHLYERLEHSAHPVALENERIVLASEVQAVALAS</sequence>
<name>A0A6V8MDY8_9BACT</name>
<keyword evidence="1" id="KW-1133">Transmembrane helix</keyword>
<protein>
    <submittedName>
        <fullName evidence="2">Uncharacterized protein</fullName>
    </submittedName>
</protein>
<evidence type="ECO:0000313" key="3">
    <source>
        <dbReference type="Proteomes" id="UP000556026"/>
    </source>
</evidence>
<feature type="transmembrane region" description="Helical" evidence="1">
    <location>
        <begin position="12"/>
        <end position="30"/>
    </location>
</feature>
<proteinExistence type="predicted"/>
<evidence type="ECO:0000256" key="1">
    <source>
        <dbReference type="SAM" id="Phobius"/>
    </source>
</evidence>
<keyword evidence="3" id="KW-1185">Reference proteome</keyword>
<comment type="caution">
    <text evidence="2">The sequence shown here is derived from an EMBL/GenBank/DDBJ whole genome shotgun (WGS) entry which is preliminary data.</text>
</comment>
<evidence type="ECO:0000313" key="2">
    <source>
        <dbReference type="EMBL" id="GFO58206.1"/>
    </source>
</evidence>
<organism evidence="2 3">
    <name type="scientific">Geomonas silvestris</name>
    <dbReference type="NCBI Taxonomy" id="2740184"/>
    <lineage>
        <taxon>Bacteria</taxon>
        <taxon>Pseudomonadati</taxon>
        <taxon>Thermodesulfobacteriota</taxon>
        <taxon>Desulfuromonadia</taxon>
        <taxon>Geobacterales</taxon>
        <taxon>Geobacteraceae</taxon>
        <taxon>Geomonas</taxon>
    </lineage>
</organism>
<feature type="transmembrane region" description="Helical" evidence="1">
    <location>
        <begin position="36"/>
        <end position="54"/>
    </location>
</feature>
<dbReference type="AlphaFoldDB" id="A0A6V8MDY8"/>
<dbReference type="EMBL" id="BLXX01000001">
    <property type="protein sequence ID" value="GFO58206.1"/>
    <property type="molecule type" value="Genomic_DNA"/>
</dbReference>